<dbReference type="RefSeq" id="WP_279651007.1">
    <property type="nucleotide sequence ID" value="NZ_CP122539.1"/>
</dbReference>
<gene>
    <name evidence="1" type="ORF">P8625_13725</name>
</gene>
<accession>A0ABY8L0X5</accession>
<dbReference type="Proteomes" id="UP001232001">
    <property type="component" value="Chromosome"/>
</dbReference>
<reference evidence="1 2" key="1">
    <citation type="submission" date="2023-04" db="EMBL/GenBank/DDBJ databases">
        <title>Tenacibaculum tangerinum sp. nov., isolated from sea tidal flat of South Korea.</title>
        <authorList>
            <person name="Lee S.H."/>
            <person name="Kim J.-J."/>
        </authorList>
    </citation>
    <scope>NUCLEOTIDE SEQUENCE [LARGE SCALE GENOMIC DNA]</scope>
    <source>
        <strain evidence="1 2">GRR-S3-23</strain>
    </source>
</reference>
<organism evidence="1 2">
    <name type="scientific">Tenacibaculum tangerinum</name>
    <dbReference type="NCBI Taxonomy" id="3038772"/>
    <lineage>
        <taxon>Bacteria</taxon>
        <taxon>Pseudomonadati</taxon>
        <taxon>Bacteroidota</taxon>
        <taxon>Flavobacteriia</taxon>
        <taxon>Flavobacteriales</taxon>
        <taxon>Flavobacteriaceae</taxon>
        <taxon>Tenacibaculum</taxon>
    </lineage>
</organism>
<dbReference type="EMBL" id="CP122539">
    <property type="protein sequence ID" value="WGH75117.1"/>
    <property type="molecule type" value="Genomic_DNA"/>
</dbReference>
<sequence>MILRCIVLCFIFFSCKENIDTPSTSTMEEVSLWSVDESFIKEGAPFEYIENPSFKAVPEIEDLADEDRLLLVKIEDEIRAYPYHYLNYSEVVNDRIGSINYVASYCPQTKSGICFSGVVNNEKIPMIASGYLFKDNLVLSDLERENFWSQMLITGIRGESFYKNISKIYSFETSWETVKKYFPQAKVYYQNFLTEKSNLLNKKNTSSNWSSYIGVLEYGIETKAYVFNHTNFAELTMYEIFEKKNNIIVVGDNNKKFFTAFYVPEEANLKLVKDKFPVILEDDNGNMWDVFGESLGGNKEDKLKSPVFYNADLWAWEYFFENIEERQ</sequence>
<dbReference type="PROSITE" id="PS51257">
    <property type="entry name" value="PROKAR_LIPOPROTEIN"/>
    <property type="match status" value="1"/>
</dbReference>
<keyword evidence="2" id="KW-1185">Reference proteome</keyword>
<name>A0ABY8L0X5_9FLAO</name>
<dbReference type="InterPro" id="IPR021516">
    <property type="entry name" value="DUF3179"/>
</dbReference>
<protein>
    <submittedName>
        <fullName evidence="1">DUF3179 domain-containing (Seleno)protein</fullName>
    </submittedName>
</protein>
<dbReference type="Pfam" id="PF11376">
    <property type="entry name" value="DUF3179"/>
    <property type="match status" value="1"/>
</dbReference>
<evidence type="ECO:0000313" key="1">
    <source>
        <dbReference type="EMBL" id="WGH75117.1"/>
    </source>
</evidence>
<proteinExistence type="predicted"/>
<evidence type="ECO:0000313" key="2">
    <source>
        <dbReference type="Proteomes" id="UP001232001"/>
    </source>
</evidence>